<name>A0A8D0GF80_SPHPU</name>
<reference evidence="2" key="2">
    <citation type="submission" date="2025-09" db="UniProtKB">
        <authorList>
            <consortium name="Ensembl"/>
        </authorList>
    </citation>
    <scope>IDENTIFICATION</scope>
</reference>
<keyword evidence="3" id="KW-1185">Reference proteome</keyword>
<accession>A0A8D0GF80</accession>
<dbReference type="GO" id="GO:0031965">
    <property type="term" value="C:nuclear membrane"/>
    <property type="evidence" value="ECO:0007669"/>
    <property type="project" value="Ensembl"/>
</dbReference>
<evidence type="ECO:0000256" key="1">
    <source>
        <dbReference type="SAM" id="MobiDB-lite"/>
    </source>
</evidence>
<feature type="region of interest" description="Disordered" evidence="1">
    <location>
        <begin position="114"/>
        <end position="146"/>
    </location>
</feature>
<dbReference type="InterPro" id="IPR040879">
    <property type="entry name" value="Spt46-like"/>
</dbReference>
<dbReference type="OMA" id="QYQSITV"/>
<proteinExistence type="predicted"/>
<dbReference type="GO" id="GO:0007283">
    <property type="term" value="P:spermatogenesis"/>
    <property type="evidence" value="ECO:0007669"/>
    <property type="project" value="Ensembl"/>
</dbReference>
<dbReference type="GO" id="GO:0007342">
    <property type="term" value="P:fusion of sperm to egg plasma membrane involved in single fertilization"/>
    <property type="evidence" value="ECO:0007669"/>
    <property type="project" value="Ensembl"/>
</dbReference>
<organism evidence="2 3">
    <name type="scientific">Sphenodon punctatus</name>
    <name type="common">Tuatara</name>
    <name type="synonym">Hatteria punctata</name>
    <dbReference type="NCBI Taxonomy" id="8508"/>
    <lineage>
        <taxon>Eukaryota</taxon>
        <taxon>Metazoa</taxon>
        <taxon>Chordata</taxon>
        <taxon>Craniata</taxon>
        <taxon>Vertebrata</taxon>
        <taxon>Euteleostomi</taxon>
        <taxon>Lepidosauria</taxon>
        <taxon>Sphenodontia</taxon>
        <taxon>Sphenodontidae</taxon>
        <taxon>Sphenodon</taxon>
    </lineage>
</organism>
<dbReference type="PANTHER" id="PTHR33517">
    <property type="entry name" value="PROTEIN FAM170B-RELATED"/>
    <property type="match status" value="1"/>
</dbReference>
<dbReference type="Proteomes" id="UP000694392">
    <property type="component" value="Unplaced"/>
</dbReference>
<dbReference type="Pfam" id="PF17734">
    <property type="entry name" value="Spt46"/>
    <property type="match status" value="1"/>
</dbReference>
<reference evidence="2" key="1">
    <citation type="submission" date="2025-08" db="UniProtKB">
        <authorList>
            <consortium name="Ensembl"/>
        </authorList>
    </citation>
    <scope>IDENTIFICATION</scope>
</reference>
<dbReference type="PANTHER" id="PTHR33517:SF4">
    <property type="entry name" value="SPERMATOGENESIS-ASSOCIATED PROTEIN 46"/>
    <property type="match status" value="1"/>
</dbReference>
<sequence>MENFSLLTISEPRLPSSTLKSALLKIPHSEFQGLWLRGLQLEPRGSFQPLILADCRLADLPSNEALRQNCTIYRPWFSPYSYFVCIDKDSQLDSCSFPDTIQDSGREAMVVEAGQAEEHPESISSSSCSLDKARPHNSSRKHGRTTETKDCITSQDILLASKWQPVQQNGYKCVACCRMFPTLHSLKTHIKCGFKEGFSCKVYYSKLKALWEKEHKGRPGDRPAINVGKILK</sequence>
<dbReference type="Ensembl" id="ENSSPUT00000007926.1">
    <property type="protein sequence ID" value="ENSSPUP00000007438.1"/>
    <property type="gene ID" value="ENSSPUG00000005749.1"/>
</dbReference>
<dbReference type="GeneTree" id="ENSGT00390000007598"/>
<dbReference type="AlphaFoldDB" id="A0A8D0GF80"/>
<evidence type="ECO:0000313" key="3">
    <source>
        <dbReference type="Proteomes" id="UP000694392"/>
    </source>
</evidence>
<protein>
    <submittedName>
        <fullName evidence="2">Spermatosis associated 46</fullName>
    </submittedName>
</protein>
<gene>
    <name evidence="2" type="primary">SPATA46</name>
</gene>
<evidence type="ECO:0000313" key="2">
    <source>
        <dbReference type="Ensembl" id="ENSSPUP00000007438.1"/>
    </source>
</evidence>